<proteinExistence type="predicted"/>
<protein>
    <recommendedName>
        <fullName evidence="1">SET domain-containing protein</fullName>
    </recommendedName>
</protein>
<dbReference type="KEGG" id="acan:ACA1_183760"/>
<organism evidence="2 3">
    <name type="scientific">Acanthamoeba castellanii (strain ATCC 30010 / Neff)</name>
    <dbReference type="NCBI Taxonomy" id="1257118"/>
    <lineage>
        <taxon>Eukaryota</taxon>
        <taxon>Amoebozoa</taxon>
        <taxon>Discosea</taxon>
        <taxon>Longamoebia</taxon>
        <taxon>Centramoebida</taxon>
        <taxon>Acanthamoebidae</taxon>
        <taxon>Acanthamoeba</taxon>
    </lineage>
</organism>
<dbReference type="SUPFAM" id="SSF144232">
    <property type="entry name" value="HIT/MYND zinc finger-like"/>
    <property type="match status" value="1"/>
</dbReference>
<evidence type="ECO:0000259" key="1">
    <source>
        <dbReference type="Pfam" id="PF00856"/>
    </source>
</evidence>
<dbReference type="Gene3D" id="6.10.140.2220">
    <property type="match status" value="1"/>
</dbReference>
<name>L8H8E6_ACACF</name>
<dbReference type="InterPro" id="IPR046341">
    <property type="entry name" value="SET_dom_sf"/>
</dbReference>
<dbReference type="EMBL" id="KB007904">
    <property type="protein sequence ID" value="ELR21440.1"/>
    <property type="molecule type" value="Genomic_DNA"/>
</dbReference>
<dbReference type="Pfam" id="PF00856">
    <property type="entry name" value="SET"/>
    <property type="match status" value="1"/>
</dbReference>
<dbReference type="OrthoDB" id="5945798at2759"/>
<dbReference type="PANTHER" id="PTHR46455:SF5">
    <property type="entry name" value="SET AND MYND DOMAIN CONTAINING, ARTHROPOD-SPECIFIC, MEMBER 4, ISOFORM A"/>
    <property type="match status" value="1"/>
</dbReference>
<dbReference type="STRING" id="1257118.L8H8E6"/>
<dbReference type="InterPro" id="IPR053010">
    <property type="entry name" value="SET_SmydA-8"/>
</dbReference>
<dbReference type="PANTHER" id="PTHR46455">
    <property type="entry name" value="SET AND MYND DOMAIN CONTAINING, ARTHROPOD-SPECIFIC, MEMBER 4, ISOFORM A"/>
    <property type="match status" value="1"/>
</dbReference>
<dbReference type="RefSeq" id="XP_004345984.1">
    <property type="nucleotide sequence ID" value="XM_004345934.1"/>
</dbReference>
<dbReference type="Gene3D" id="2.170.270.10">
    <property type="entry name" value="SET domain"/>
    <property type="match status" value="1"/>
</dbReference>
<dbReference type="InterPro" id="IPR001214">
    <property type="entry name" value="SET_dom"/>
</dbReference>
<accession>L8H8E6</accession>
<sequence>MAPGPAAAAARCNKCHTIAFCSPACRAEGEVLHRVECFYVKKLGHLIVNLEILLLLRIVIARWLETLSSQKRGVEGTPVFDRMMHMQAHAESQIDLLQTYAPAVEDMLRVLPAEMKVAKEAMLIIVCICSVNQFAVGRPPAENESGEGQSKDGEGSGLFLTSAIVSHSCRENAMHRTKGRRLAMLALEPIAAGSEITWSYLGNPLLPTQIRQRELYQTKVFLCQCERCLDLTECHLRAFACKACNEGLLVPLPLTQAGIETEEDRWRCDNAACGRAAGFARDVERLEAGLVRRFEEAHAALGATQDLAAALQQLEAVIADHAGPVMHPHHYLLLQIYLLHGELLRRKLDGRLPPLQAAGGGGGAGLSMNEDQRAAIRKQVEAGLRLAERLEAVADALLPGRHPLKADLFEGKAVLLARLRQLTIGRAEEEKGVSAQLAEAERRAADNRRLFPDL</sequence>
<dbReference type="VEuPathDB" id="AmoebaDB:ACA1_183760"/>
<evidence type="ECO:0000313" key="3">
    <source>
        <dbReference type="Proteomes" id="UP000011083"/>
    </source>
</evidence>
<evidence type="ECO:0000313" key="2">
    <source>
        <dbReference type="EMBL" id="ELR21440.1"/>
    </source>
</evidence>
<dbReference type="Gene3D" id="1.10.220.160">
    <property type="match status" value="1"/>
</dbReference>
<dbReference type="Proteomes" id="UP000011083">
    <property type="component" value="Unassembled WGS sequence"/>
</dbReference>
<keyword evidence="3" id="KW-1185">Reference proteome</keyword>
<dbReference type="CDD" id="cd20071">
    <property type="entry name" value="SET_SMYD"/>
    <property type="match status" value="1"/>
</dbReference>
<dbReference type="SUPFAM" id="SSF82199">
    <property type="entry name" value="SET domain"/>
    <property type="match status" value="1"/>
</dbReference>
<feature type="domain" description="SET" evidence="1">
    <location>
        <begin position="156"/>
        <end position="200"/>
    </location>
</feature>
<dbReference type="AlphaFoldDB" id="L8H8E6"/>
<dbReference type="GeneID" id="14922334"/>
<reference evidence="2 3" key="1">
    <citation type="journal article" date="2013" name="Genome Biol.">
        <title>Genome of Acanthamoeba castellanii highlights extensive lateral gene transfer and early evolution of tyrosine kinase signaling.</title>
        <authorList>
            <person name="Clarke M."/>
            <person name="Lohan A.J."/>
            <person name="Liu B."/>
            <person name="Lagkouvardos I."/>
            <person name="Roy S."/>
            <person name="Zafar N."/>
            <person name="Bertelli C."/>
            <person name="Schilde C."/>
            <person name="Kianianmomeni A."/>
            <person name="Burglin T.R."/>
            <person name="Frech C."/>
            <person name="Turcotte B."/>
            <person name="Kopec K.O."/>
            <person name="Synnott J.M."/>
            <person name="Choo C."/>
            <person name="Paponov I."/>
            <person name="Finkler A."/>
            <person name="Soon Heng Tan C."/>
            <person name="Hutchins A.P."/>
            <person name="Weinmeier T."/>
            <person name="Rattei T."/>
            <person name="Chu J.S."/>
            <person name="Gimenez G."/>
            <person name="Irimia M."/>
            <person name="Rigden D.J."/>
            <person name="Fitzpatrick D.A."/>
            <person name="Lorenzo-Morales J."/>
            <person name="Bateman A."/>
            <person name="Chiu C.H."/>
            <person name="Tang P."/>
            <person name="Hegemann P."/>
            <person name="Fromm H."/>
            <person name="Raoult D."/>
            <person name="Greub G."/>
            <person name="Miranda-Saavedra D."/>
            <person name="Chen N."/>
            <person name="Nash P."/>
            <person name="Ginger M.L."/>
            <person name="Horn M."/>
            <person name="Schaap P."/>
            <person name="Caler L."/>
            <person name="Loftus B."/>
        </authorList>
    </citation>
    <scope>NUCLEOTIDE SEQUENCE [LARGE SCALE GENOMIC DNA]</scope>
    <source>
        <strain evidence="2 3">Neff</strain>
    </source>
</reference>
<gene>
    <name evidence="2" type="ORF">ACA1_183760</name>
</gene>